<dbReference type="InterPro" id="IPR058728">
    <property type="entry name" value="HH_RND-rel"/>
</dbReference>
<evidence type="ECO:0000256" key="2">
    <source>
        <dbReference type="SAM" id="Phobius"/>
    </source>
</evidence>
<keyword evidence="1" id="KW-0175">Coiled coil</keyword>
<dbReference type="InterPro" id="IPR058729">
    <property type="entry name" value="Beta-barrel_RND-rel"/>
</dbReference>
<feature type="domain" description="RND related beta-barrel" evidence="3">
    <location>
        <begin position="263"/>
        <end position="332"/>
    </location>
</feature>
<keyword evidence="2" id="KW-0812">Transmembrane</keyword>
<dbReference type="InterPro" id="IPR058709">
    <property type="entry name" value="BSH_RND-rel"/>
</dbReference>
<feature type="domain" description="RND related alpha-helical hairpin" evidence="4">
    <location>
        <begin position="98"/>
        <end position="196"/>
    </location>
</feature>
<reference evidence="6 7" key="1">
    <citation type="submission" date="2016-11" db="EMBL/GenBank/DDBJ databases">
        <authorList>
            <person name="Jaros S."/>
            <person name="Januszkiewicz K."/>
            <person name="Wedrychowicz H."/>
        </authorList>
    </citation>
    <scope>NUCLEOTIDE SEQUENCE [LARGE SCALE GENOMIC DNA]</scope>
    <source>
        <strain evidence="6 7">DSM 14501</strain>
    </source>
</reference>
<dbReference type="Pfam" id="PF26012">
    <property type="entry name" value="HH_RND_rel"/>
    <property type="match status" value="1"/>
</dbReference>
<dbReference type="RefSeq" id="WP_072965550.1">
    <property type="nucleotide sequence ID" value="NZ_FRAJ01000003.1"/>
</dbReference>
<keyword evidence="2" id="KW-1133">Transmembrane helix</keyword>
<evidence type="ECO:0000259" key="5">
    <source>
        <dbReference type="Pfam" id="PF26018"/>
    </source>
</evidence>
<dbReference type="EMBL" id="FRAJ01000003">
    <property type="protein sequence ID" value="SHJ71460.1"/>
    <property type="molecule type" value="Genomic_DNA"/>
</dbReference>
<evidence type="ECO:0000259" key="3">
    <source>
        <dbReference type="Pfam" id="PF26011"/>
    </source>
</evidence>
<dbReference type="AlphaFoldDB" id="A0A1M6LJW3"/>
<dbReference type="Proteomes" id="UP000184082">
    <property type="component" value="Unassembled WGS sequence"/>
</dbReference>
<feature type="domain" description="RND related barrel-sandwich hybrid" evidence="5">
    <location>
        <begin position="61"/>
        <end position="259"/>
    </location>
</feature>
<evidence type="ECO:0000259" key="4">
    <source>
        <dbReference type="Pfam" id="PF26012"/>
    </source>
</evidence>
<proteinExistence type="predicted"/>
<accession>A0A1M6LJW3</accession>
<keyword evidence="2" id="KW-0472">Membrane</keyword>
<dbReference type="STRING" id="1121266.SAMN02745883_00234"/>
<keyword evidence="7" id="KW-1185">Reference proteome</keyword>
<gene>
    <name evidence="6" type="ORF">SAMN02745883_00234</name>
</gene>
<protein>
    <submittedName>
        <fullName evidence="6">Putative membrane fusion protein</fullName>
    </submittedName>
</protein>
<feature type="transmembrane region" description="Helical" evidence="2">
    <location>
        <begin position="12"/>
        <end position="34"/>
    </location>
</feature>
<name>A0A1M6LJW3_9FIRM</name>
<evidence type="ECO:0000256" key="1">
    <source>
        <dbReference type="SAM" id="Coils"/>
    </source>
</evidence>
<dbReference type="Pfam" id="PF26018">
    <property type="entry name" value="BSH_RND_rel"/>
    <property type="match status" value="1"/>
</dbReference>
<dbReference type="Pfam" id="PF26011">
    <property type="entry name" value="Beta-barrel_RND_rel"/>
    <property type="match status" value="1"/>
</dbReference>
<organism evidence="6 7">
    <name type="scientific">Caminicella sporogenes DSM 14501</name>
    <dbReference type="NCBI Taxonomy" id="1121266"/>
    <lineage>
        <taxon>Bacteria</taxon>
        <taxon>Bacillati</taxon>
        <taxon>Bacillota</taxon>
        <taxon>Clostridia</taxon>
        <taxon>Peptostreptococcales</taxon>
        <taxon>Caminicellaceae</taxon>
        <taxon>Caminicella</taxon>
    </lineage>
</organism>
<evidence type="ECO:0000313" key="6">
    <source>
        <dbReference type="EMBL" id="SHJ71460.1"/>
    </source>
</evidence>
<evidence type="ECO:0000313" key="7">
    <source>
        <dbReference type="Proteomes" id="UP000184082"/>
    </source>
</evidence>
<feature type="coiled-coil region" evidence="1">
    <location>
        <begin position="97"/>
        <end position="124"/>
    </location>
</feature>
<sequence>MKKRRKKRKNIARTWFFAIIIIYFIYKVIFDFVIGQPSSEIVKYGEIVEKGSYECLIVRNEKVITSPAEGEIKYFVEEGEKVEKGCKVAEIFSNQISEDDKAKLVELNNRIKEIQANKNNIFDADIEKINSEIDNLIYEIKQNVFIGNYYKVNILKKDLKSLIDKKRRINGDKSFSGANLENLKAQKEILESKIKGSLYEIKSIDSGIISYNIDGYEEILTPQNVGNIKYDFFDSLNVELNNLKLNKVIYGQPIFKIIDNISWNIAVFTDIKESKTFKKGQKVTIDFYGDKIDGRVKDIFIEKNKGLIVIETNQYAKNFNKERKLKLEIIKKHYKGLKIHRDSIVEKDGKLGVYVLDINKKTKFVPIKLKGYNENFAIVYNTFYYNKEGDNYVRVRTINLYDEILRNGKKYKEGEIIY</sequence>